<comment type="caution">
    <text evidence="1">The sequence shown here is derived from an EMBL/GenBank/DDBJ whole genome shotgun (WGS) entry which is preliminary data.</text>
</comment>
<sequence>MIFDFDQEAISQRKTKLQLLLNRNNNKQRFFCYRQHQIVKQAFEPPKRVFSYSRSIRHFQEIMSKTGSISLNKKAITLFLKRDDQAEKRSYDEIIKVTNSKLIQTDNINQDDYGFRTERNYLQKQQSPYIKQRKFSQHLNIKDKVPNKPYIQQTIERSVVSTYKNSRSSKKHTFQNEVLQQKMNQMLTQKITEQEQQYCKNRQKQIDLYSNDNIFTTITHRY</sequence>
<evidence type="ECO:0000313" key="1">
    <source>
        <dbReference type="EMBL" id="CAD8162305.1"/>
    </source>
</evidence>
<gene>
    <name evidence="1" type="ORF">POCTA_138.1.T0410178</name>
</gene>
<dbReference type="Proteomes" id="UP000683925">
    <property type="component" value="Unassembled WGS sequence"/>
</dbReference>
<protein>
    <submittedName>
        <fullName evidence="1">Uncharacterized protein</fullName>
    </submittedName>
</protein>
<dbReference type="AlphaFoldDB" id="A0A8S1UBH5"/>
<reference evidence="1" key="1">
    <citation type="submission" date="2021-01" db="EMBL/GenBank/DDBJ databases">
        <authorList>
            <consortium name="Genoscope - CEA"/>
            <person name="William W."/>
        </authorList>
    </citation>
    <scope>NUCLEOTIDE SEQUENCE</scope>
</reference>
<organism evidence="1 2">
    <name type="scientific">Paramecium octaurelia</name>
    <dbReference type="NCBI Taxonomy" id="43137"/>
    <lineage>
        <taxon>Eukaryota</taxon>
        <taxon>Sar</taxon>
        <taxon>Alveolata</taxon>
        <taxon>Ciliophora</taxon>
        <taxon>Intramacronucleata</taxon>
        <taxon>Oligohymenophorea</taxon>
        <taxon>Peniculida</taxon>
        <taxon>Parameciidae</taxon>
        <taxon>Paramecium</taxon>
    </lineage>
</organism>
<dbReference type="EMBL" id="CAJJDP010000041">
    <property type="protein sequence ID" value="CAD8162305.1"/>
    <property type="molecule type" value="Genomic_DNA"/>
</dbReference>
<keyword evidence="2" id="KW-1185">Reference proteome</keyword>
<evidence type="ECO:0000313" key="2">
    <source>
        <dbReference type="Proteomes" id="UP000683925"/>
    </source>
</evidence>
<accession>A0A8S1UBH5</accession>
<proteinExistence type="predicted"/>
<name>A0A8S1UBH5_PAROT</name>
<dbReference type="OrthoDB" id="304853at2759"/>
<dbReference type="OMA" id="QDDYGFR"/>